<dbReference type="EC" id="2.1.1.64" evidence="5"/>
<accession>A0ABV1RL70</accession>
<proteinExistence type="inferred from homology"/>
<comment type="caution">
    <text evidence="6">The sequence shown here is derived from an EMBL/GenBank/DDBJ whole genome shotgun (WGS) entry which is preliminary data.</text>
</comment>
<keyword evidence="2 5" id="KW-0808">Transferase</keyword>
<evidence type="ECO:0000313" key="6">
    <source>
        <dbReference type="EMBL" id="MER2493417.1"/>
    </source>
</evidence>
<protein>
    <recommendedName>
        <fullName evidence="5">Ubiquinone biosynthesis O-methyltransferase</fullName>
    </recommendedName>
    <alternativeName>
        <fullName evidence="5">2-polyprenyl-6-hydroxyphenol methylase</fullName>
        <ecNumber evidence="5">2.1.1.222</ecNumber>
    </alternativeName>
    <alternativeName>
        <fullName evidence="5">3-demethylubiquinone 3-O-methyltransferase</fullName>
        <ecNumber evidence="5">2.1.1.64</ecNumber>
    </alternativeName>
</protein>
<dbReference type="NCBIfam" id="TIGR01983">
    <property type="entry name" value="UbiG"/>
    <property type="match status" value="1"/>
</dbReference>
<dbReference type="GO" id="GO:0061542">
    <property type="term" value="F:3-demethylubiquinol 3-O-methyltransferase activity"/>
    <property type="evidence" value="ECO:0007669"/>
    <property type="project" value="UniProtKB-EC"/>
</dbReference>
<dbReference type="EC" id="2.1.1.222" evidence="5"/>
<dbReference type="Proteomes" id="UP001467690">
    <property type="component" value="Unassembled WGS sequence"/>
</dbReference>
<keyword evidence="3 5" id="KW-0831">Ubiquinone biosynthesis</keyword>
<feature type="binding site" evidence="5">
    <location>
        <position position="40"/>
    </location>
    <ligand>
        <name>S-adenosyl-L-methionine</name>
        <dbReference type="ChEBI" id="CHEBI:59789"/>
    </ligand>
</feature>
<keyword evidence="4 5" id="KW-0949">S-adenosyl-L-methionine</keyword>
<comment type="catalytic activity">
    <reaction evidence="5">
        <text>a 3-demethylubiquinol + S-adenosyl-L-methionine = a ubiquinol + S-adenosyl-L-homocysteine + H(+)</text>
        <dbReference type="Rhea" id="RHEA:44380"/>
        <dbReference type="Rhea" id="RHEA-COMP:9566"/>
        <dbReference type="Rhea" id="RHEA-COMP:10914"/>
        <dbReference type="ChEBI" id="CHEBI:15378"/>
        <dbReference type="ChEBI" id="CHEBI:17976"/>
        <dbReference type="ChEBI" id="CHEBI:57856"/>
        <dbReference type="ChEBI" id="CHEBI:59789"/>
        <dbReference type="ChEBI" id="CHEBI:84422"/>
        <dbReference type="EC" id="2.1.1.64"/>
    </reaction>
</comment>
<evidence type="ECO:0000256" key="1">
    <source>
        <dbReference type="ARBA" id="ARBA00022603"/>
    </source>
</evidence>
<feature type="binding site" evidence="5">
    <location>
        <position position="60"/>
    </location>
    <ligand>
        <name>S-adenosyl-L-methionine</name>
        <dbReference type="ChEBI" id="CHEBI:59789"/>
    </ligand>
</feature>
<evidence type="ECO:0000256" key="2">
    <source>
        <dbReference type="ARBA" id="ARBA00022679"/>
    </source>
</evidence>
<evidence type="ECO:0000256" key="5">
    <source>
        <dbReference type="HAMAP-Rule" id="MF_00472"/>
    </source>
</evidence>
<feature type="binding site" evidence="5">
    <location>
        <position position="125"/>
    </location>
    <ligand>
        <name>S-adenosyl-L-methionine</name>
        <dbReference type="ChEBI" id="CHEBI:59789"/>
    </ligand>
</feature>
<comment type="pathway">
    <text evidence="5">Cofactor biosynthesis; ubiquinone biosynthesis.</text>
</comment>
<dbReference type="PANTHER" id="PTHR43464">
    <property type="entry name" value="METHYLTRANSFERASE"/>
    <property type="match status" value="1"/>
</dbReference>
<dbReference type="Pfam" id="PF13489">
    <property type="entry name" value="Methyltransf_23"/>
    <property type="match status" value="1"/>
</dbReference>
<dbReference type="InterPro" id="IPR029063">
    <property type="entry name" value="SAM-dependent_MTases_sf"/>
</dbReference>
<dbReference type="PANTHER" id="PTHR43464:SF19">
    <property type="entry name" value="UBIQUINONE BIOSYNTHESIS O-METHYLTRANSFERASE, MITOCHONDRIAL"/>
    <property type="match status" value="1"/>
</dbReference>
<dbReference type="HAMAP" id="MF_00472">
    <property type="entry name" value="UbiG"/>
    <property type="match status" value="1"/>
</dbReference>
<gene>
    <name evidence="5 6" type="primary">ubiG</name>
    <name evidence="6" type="ORF">ABS311_16185</name>
</gene>
<dbReference type="Gene3D" id="3.40.50.150">
    <property type="entry name" value="Vaccinia Virus protein VP39"/>
    <property type="match status" value="1"/>
</dbReference>
<name>A0ABV1RL70_9ALTE</name>
<keyword evidence="1 5" id="KW-0489">Methyltransferase</keyword>
<dbReference type="GO" id="GO:0102208">
    <property type="term" value="F:2-polyprenyl-6-hydroxyphenol methylase activity"/>
    <property type="evidence" value="ECO:0007669"/>
    <property type="project" value="UniProtKB-EC"/>
</dbReference>
<organism evidence="6 7">
    <name type="scientific">Catenovulum sediminis</name>
    <dbReference type="NCBI Taxonomy" id="1740262"/>
    <lineage>
        <taxon>Bacteria</taxon>
        <taxon>Pseudomonadati</taxon>
        <taxon>Pseudomonadota</taxon>
        <taxon>Gammaproteobacteria</taxon>
        <taxon>Alteromonadales</taxon>
        <taxon>Alteromonadaceae</taxon>
        <taxon>Catenovulum</taxon>
    </lineage>
</organism>
<dbReference type="RefSeq" id="WP_350402608.1">
    <property type="nucleotide sequence ID" value="NZ_JBELOE010000265.1"/>
</dbReference>
<dbReference type="SUPFAM" id="SSF53335">
    <property type="entry name" value="S-adenosyl-L-methionine-dependent methyltransferases"/>
    <property type="match status" value="1"/>
</dbReference>
<comment type="catalytic activity">
    <reaction evidence="5">
        <text>a 3-(all-trans-polyprenyl)benzene-1,2-diol + S-adenosyl-L-methionine = a 2-methoxy-6-(all-trans-polyprenyl)phenol + S-adenosyl-L-homocysteine + H(+)</text>
        <dbReference type="Rhea" id="RHEA:31411"/>
        <dbReference type="Rhea" id="RHEA-COMP:9550"/>
        <dbReference type="Rhea" id="RHEA-COMP:9551"/>
        <dbReference type="ChEBI" id="CHEBI:15378"/>
        <dbReference type="ChEBI" id="CHEBI:57856"/>
        <dbReference type="ChEBI" id="CHEBI:59789"/>
        <dbReference type="ChEBI" id="CHEBI:62729"/>
        <dbReference type="ChEBI" id="CHEBI:62731"/>
        <dbReference type="EC" id="2.1.1.222"/>
    </reaction>
</comment>
<dbReference type="InterPro" id="IPR010233">
    <property type="entry name" value="UbiG_MeTrfase"/>
</dbReference>
<dbReference type="CDD" id="cd02440">
    <property type="entry name" value="AdoMet_MTases"/>
    <property type="match status" value="1"/>
</dbReference>
<evidence type="ECO:0000256" key="4">
    <source>
        <dbReference type="ARBA" id="ARBA00022691"/>
    </source>
</evidence>
<sequence>MSNSIHNIDDGEIEKFNRIAGKWWDLTGEFKPLHKMNPHRVNYIEMQSQGLFAKKVLDVGCGGGILTEALAQKGALAEGIDAAPDSIIVAQEHAQQQSLEISYTQITAEEHALKKAQAYDVVCCLEMLEHVPDPNSVIAASIKMLKPGGFLFASTLNRNMRSYLLGIVAAEYILNIVPKGTHQHEKFIRPSELIDMIESKGCKVQNASGIHYNPIFDTFKLNSDLGVNYILCAQKL</sequence>
<feature type="binding site" evidence="5">
    <location>
        <position position="81"/>
    </location>
    <ligand>
        <name>S-adenosyl-L-methionine</name>
        <dbReference type="ChEBI" id="CHEBI:59789"/>
    </ligand>
</feature>
<evidence type="ECO:0000313" key="7">
    <source>
        <dbReference type="Proteomes" id="UP001467690"/>
    </source>
</evidence>
<dbReference type="EMBL" id="JBELOE010000265">
    <property type="protein sequence ID" value="MER2493417.1"/>
    <property type="molecule type" value="Genomic_DNA"/>
</dbReference>
<reference evidence="6 7" key="1">
    <citation type="submission" date="2024-06" db="EMBL/GenBank/DDBJ databases">
        <authorList>
            <person name="Chen R.Y."/>
        </authorList>
    </citation>
    <scope>NUCLEOTIDE SEQUENCE [LARGE SCALE GENOMIC DNA]</scope>
    <source>
        <strain evidence="6 7">D2</strain>
    </source>
</reference>
<comment type="similarity">
    <text evidence="5">Belongs to the methyltransferase superfamily. UbiG/COQ3 family.</text>
</comment>
<comment type="function">
    <text evidence="5">O-methyltransferase that catalyzes the 2 O-methylation steps in the ubiquinone biosynthetic pathway.</text>
</comment>
<dbReference type="GO" id="GO:0032259">
    <property type="term" value="P:methylation"/>
    <property type="evidence" value="ECO:0007669"/>
    <property type="project" value="UniProtKB-KW"/>
</dbReference>
<evidence type="ECO:0000256" key="3">
    <source>
        <dbReference type="ARBA" id="ARBA00022688"/>
    </source>
</evidence>
<keyword evidence="7" id="KW-1185">Reference proteome</keyword>